<dbReference type="SUPFAM" id="SSF52047">
    <property type="entry name" value="RNI-like"/>
    <property type="match status" value="1"/>
</dbReference>
<gene>
    <name evidence="2" type="ORF">PGLA1383_LOCUS45803</name>
</gene>
<sequence length="2739" mass="291164">MSTQPALQVAGLIALVCDNTTCNEAVVAVNSSCSGQQEAASFSQMLGFCNPCMRSFLAAQPTCSNPPTYEEVCGVDTECHKGLKITETSCKNTAPMGELDLEKEISQMFQMCDSGKCAFSVQAVGADERCIGGQGPKPEAACTTACNPLFCTFVEDCKGQVDDLPAFMNRSSTEVSGVRSMMITALEPCECGSGAELTPSPERCQDSQKSCSKNKYDETGSVIGTDIVCVEMGANCPCDAEFEDQCFGSGPGASGYPSTDPSYGSSGMSSGDPSYGSSGSLPAPAPAPAPSGTSSGDPSYGASGMSSGDPSYGASGMSSGNASYGASGTSSVDPSYGASGMSSVDPSYMPPPPNPSGGSSYGSSGMSSSSYCQAKSVGGCSDNSYPPMSSNCLTGQMECYPTTYDTSGNPVYRRLQSQPTCVDYDKDAGCPCNKDWEHKCNDSMGSWCQPKTYGDCPITCGMNQTSCYATTYDAEGNANYTAPGQQSCANISEGCPCNAKWEEKCSGPYGSWCQDKQWGKCPILCAEGETLCYETLYDSSGYPDYMAEGNQTCADKNAGCPCNSKHENKCTDSWGSWCTAKMYGDCPITCKETEQVCFVTVYDSITGEANYSAPSTQVCADMTAGCPCIAEFENKCEMDGYSWCQSQKWQCPITCKDTETTCYAMAYSQDGYPDYDVAGNQSCAPLDVGCPCDSQFEDNCSGLYGSYCQAKVYGSCPLSCAQDEYLCYDTVYTDLGEPDWYAEGNQSCANMTSGCPCNAQWEQKCTDSYGSWCQSTSYSCPLDCGTDSICYGANGNMSCPTASGCVCDDATEHSCPDPYMPGRNQCLSKTWYSACPLTCQAGESLCYSSGFDDTGAPTWTDVCSVVSDWMCPVLCGAGATKCGQGDMSYCIQSSQSCPVECKDTEQSCWVDSYDAQGQYSSGVDQCVPLTQKCPCGSGAINCTSDGMSYCLPATMTCPVVCKEGTEKTCVVMSYTASGSWDDAATKMQCVANAQSCSCGTNAKLCKFTDENGLSEDYCLPSKVDGIEMTCPVMCKSDEQTCYQVDYNTTGYPLGFKQTCAAASASCPCGKETLKCKDGMTGDSYCMPNYDLWLKQPTVCPVACDYMVEEMCSVPSFDSLGEVVSVKDTCIPKDGKCDCKLGTNAQSCNRSTVWGEWTECIPRVGGYCPVTCKSGEVSCPMLEDYLPNGTWKASRAPSVSCAANSTACSCGLEAKQCVMGDIVWCQPKSMQCPVTCSTAEPQKCYITDYSDAGDVVSEREQCVDEKATCPCGKNAAKCPGTEICLTAVARTAVCPCAANEDFCWVKDYTSDGTVAGEFPKCTPKDTACECGKNTIKCADPRDATQFACVPKSSKDGKGGSCPKPCTPKQELAGNKTCIQTNLDPKGNFVSQTTTCGVAGSCQAGTNMKNCPSGAVISAGEQCVDLYGLGNKNGSAAAAVNGSTVQKATLTFTLTGVGGSGTAAKAGNANVAVTSALQLPATLKSSLSVMVGTSSGSGRRLAAGSAIVVMEVENQGATGVSPQQAADQLKKMVQSGDTKLSKAMSDLGSVDTKAGVSVTSATKTVETRAAAAVSLKAAKDAAQEANVMTTIVPTVRTTRKPTAAISDASGLSTTQGPAASTTPAAVPSTTPAAVPSTTPAAAKPSVLQGKMAITVPSCAAFVANVNATSSVKAGLAAAANAPVAYIDVKLACNARRLSQTRRLADETVNADYTITIPATDQTVVASSVIALLGGSVSAGIAQTISQQTGITVTVSVTKPVVVEDNQTPTTVSQTPGTSSDVHARSTSSARTCLRPGAQVPPGRRRFVGFDPLRTGVALALARYERLVFVDVPEVWARGTGRRYGPEVRAGGTGRRYGPEVWARNTGRKYGTEVRARCTGRKYRQRYWQKVRARGMAGDAGQRYGAEVRLGGTDQKSGQRYGPAVRAGCTETWYGPEVRARGTGRRYGPEVRAGGMGQRYGPEVRARSTGRRHGPEVRARDTVPGRHGPEVRAGGTGQMHGPEVRARCTGRRYGPEVRARARAGGGTVRRYGPEVLARCTGRKYGPDVPAEGTGQRYGPEHMPGEARSGGKCRRYGSEVRAGGKGRRYVPKVRAGSMGRRYGPEARAGGTGRRHGPAVCERGMGRKYGTEARDGGTGRRYEPKVRARSTGQKYGRRYDSVALARDTCQRHGPEVRARGTGQRYRPEVQAGGMGRRYVPEVRRMGRRHGLKVWDQGTGRRHGREIRYGPEVRDRGTSRRYGPKVQYGPEVQAGGRGQRCGLEVRASGIRAGSTAGGTGRRYGPEVRAGVMGQKYAVRDKSTGRRYRTEVRDGGIRAGGTGQVGVMGTGRTGLGGNFHAAGNYSKIMHTPLRRNFVRCYRISWLLHCIEHRLLSCVTDSFQYCKALVPRLQLAWTQADAELNRVILDYCTMMRQQLKDTMDAAIAEDFRNSKDPVDRTIYLFVLPFACCSKCQLAQGPASWSRDPASIRVSLNQLGQRYGAQALRSIFEKLTERGLPTTFEEIDLSDNLIGDEGALYLKQGLSESATLQRLIAPRSGIRSEGFASIGGLIATTPNLEMLVLSSNLADAAGVAGEFSSGLSKNKSLRHEQSCLAKGTLVAFIAPKPVMQATWGLMRGNSCVQRATVSCKQSSHLSKGRRAVKTNAAHDFRKQFKEGQKNMTPPVSDATRAFYESLLQENPDSHIAIRFAVENGIMPLDEHKKLLKKYNHLKEKGAFSVAVKLARALEKKRKLGGMKVKKDKKDKA</sequence>
<feature type="region of interest" description="Disordered" evidence="1">
    <location>
        <begin position="253"/>
        <end position="362"/>
    </location>
</feature>
<feature type="compositionally biased region" description="Low complexity" evidence="1">
    <location>
        <begin position="1615"/>
        <end position="1638"/>
    </location>
</feature>
<evidence type="ECO:0000256" key="1">
    <source>
        <dbReference type="SAM" id="MobiDB-lite"/>
    </source>
</evidence>
<dbReference type="SMART" id="SM00368">
    <property type="entry name" value="LRR_RI"/>
    <property type="match status" value="1"/>
</dbReference>
<comment type="caution">
    <text evidence="2">The sequence shown here is derived from an EMBL/GenBank/DDBJ whole genome shotgun (WGS) entry which is preliminary data.</text>
</comment>
<feature type="region of interest" description="Disordered" evidence="1">
    <location>
        <begin position="2039"/>
        <end position="2148"/>
    </location>
</feature>
<feature type="compositionally biased region" description="Polar residues" evidence="1">
    <location>
        <begin position="316"/>
        <end position="333"/>
    </location>
</feature>
<protein>
    <submittedName>
        <fullName evidence="2">Uncharacterized protein</fullName>
    </submittedName>
</protein>
<dbReference type="OrthoDB" id="361835at2759"/>
<name>A0A813GU30_POLGL</name>
<dbReference type="Proteomes" id="UP000654075">
    <property type="component" value="Unassembled WGS sequence"/>
</dbReference>
<feature type="region of interest" description="Disordered" evidence="1">
    <location>
        <begin position="2228"/>
        <end position="2253"/>
    </location>
</feature>
<evidence type="ECO:0000313" key="2">
    <source>
        <dbReference type="EMBL" id="CAE8629271.1"/>
    </source>
</evidence>
<dbReference type="Gene3D" id="3.80.10.10">
    <property type="entry name" value="Ribonuclease Inhibitor"/>
    <property type="match status" value="1"/>
</dbReference>
<feature type="compositionally biased region" description="Low complexity" evidence="1">
    <location>
        <begin position="290"/>
        <end position="299"/>
    </location>
</feature>
<feature type="region of interest" description="Disordered" evidence="1">
    <location>
        <begin position="1600"/>
        <end position="1638"/>
    </location>
</feature>
<organism evidence="2 3">
    <name type="scientific">Polarella glacialis</name>
    <name type="common">Dinoflagellate</name>
    <dbReference type="NCBI Taxonomy" id="89957"/>
    <lineage>
        <taxon>Eukaryota</taxon>
        <taxon>Sar</taxon>
        <taxon>Alveolata</taxon>
        <taxon>Dinophyceae</taxon>
        <taxon>Suessiales</taxon>
        <taxon>Suessiaceae</taxon>
        <taxon>Polarella</taxon>
    </lineage>
</organism>
<dbReference type="EMBL" id="CAJNNV010029621">
    <property type="protein sequence ID" value="CAE8629271.1"/>
    <property type="molecule type" value="Genomic_DNA"/>
</dbReference>
<feature type="compositionally biased region" description="Basic and acidic residues" evidence="1">
    <location>
        <begin position="2124"/>
        <end position="2141"/>
    </location>
</feature>
<feature type="compositionally biased region" description="Low complexity" evidence="1">
    <location>
        <begin position="258"/>
        <end position="282"/>
    </location>
</feature>
<feature type="compositionally biased region" description="Polar residues" evidence="1">
    <location>
        <begin position="1765"/>
        <end position="1788"/>
    </location>
</feature>
<reference evidence="2" key="1">
    <citation type="submission" date="2021-02" db="EMBL/GenBank/DDBJ databases">
        <authorList>
            <person name="Dougan E. K."/>
            <person name="Rhodes N."/>
            <person name="Thang M."/>
            <person name="Chan C."/>
        </authorList>
    </citation>
    <scope>NUCLEOTIDE SEQUENCE</scope>
</reference>
<dbReference type="InterPro" id="IPR032675">
    <property type="entry name" value="LRR_dom_sf"/>
</dbReference>
<accession>A0A813GU30</accession>
<feature type="region of interest" description="Disordered" evidence="1">
    <location>
        <begin position="1940"/>
        <end position="2001"/>
    </location>
</feature>
<keyword evidence="3" id="KW-1185">Reference proteome</keyword>
<feature type="region of interest" description="Disordered" evidence="1">
    <location>
        <begin position="1765"/>
        <end position="1795"/>
    </location>
</feature>
<proteinExistence type="predicted"/>
<feature type="compositionally biased region" description="Basic and acidic residues" evidence="1">
    <location>
        <begin position="1970"/>
        <end position="1987"/>
    </location>
</feature>
<evidence type="ECO:0000313" key="3">
    <source>
        <dbReference type="Proteomes" id="UP000654075"/>
    </source>
</evidence>